<dbReference type="EMBL" id="HBHW01007012">
    <property type="protein sequence ID" value="CAE0037446.1"/>
    <property type="molecule type" value="Transcribed_RNA"/>
</dbReference>
<dbReference type="EMBL" id="HBHW01007011">
    <property type="protein sequence ID" value="CAE0037445.1"/>
    <property type="molecule type" value="Transcribed_RNA"/>
</dbReference>
<organism evidence="1">
    <name type="scientific">Rhodosorus marinus</name>
    <dbReference type="NCBI Taxonomy" id="101924"/>
    <lineage>
        <taxon>Eukaryota</taxon>
        <taxon>Rhodophyta</taxon>
        <taxon>Stylonematophyceae</taxon>
        <taxon>Stylonematales</taxon>
        <taxon>Stylonemataceae</taxon>
        <taxon>Rhodosorus</taxon>
    </lineage>
</organism>
<gene>
    <name evidence="1" type="ORF">RMAR00112_LOCUS5394</name>
    <name evidence="2" type="ORF">RMAR00112_LOCUS5395</name>
    <name evidence="3" type="ORF">RMAR00112_LOCUS5396</name>
</gene>
<proteinExistence type="predicted"/>
<dbReference type="EMBL" id="HBHW01007010">
    <property type="protein sequence ID" value="CAE0037444.1"/>
    <property type="molecule type" value="Transcribed_RNA"/>
</dbReference>
<sequence length="138" mass="15144">MGVNQLSSSASNTLTHFDLQSCKTCVIVRRCATSLQQAQKNQVLNGKGYVSLRSSSGRQADPKAFLVARLQSYDPLQCSPEVGYQRLLRMATSRVPSLAPRNEERFKPRTFANAAGLAFTDISSVDPEQFSAFTVVLL</sequence>
<evidence type="ECO:0000313" key="2">
    <source>
        <dbReference type="EMBL" id="CAE0037445.1"/>
    </source>
</evidence>
<evidence type="ECO:0000313" key="1">
    <source>
        <dbReference type="EMBL" id="CAE0037444.1"/>
    </source>
</evidence>
<evidence type="ECO:0000313" key="3">
    <source>
        <dbReference type="EMBL" id="CAE0037446.1"/>
    </source>
</evidence>
<accession>A0A7S3E839</accession>
<name>A0A7S3E839_9RHOD</name>
<reference evidence="1" key="1">
    <citation type="submission" date="2021-01" db="EMBL/GenBank/DDBJ databases">
        <authorList>
            <person name="Corre E."/>
            <person name="Pelletier E."/>
            <person name="Niang G."/>
            <person name="Scheremetjew M."/>
            <person name="Finn R."/>
            <person name="Kale V."/>
            <person name="Holt S."/>
            <person name="Cochrane G."/>
            <person name="Meng A."/>
            <person name="Brown T."/>
            <person name="Cohen L."/>
        </authorList>
    </citation>
    <scope>NUCLEOTIDE SEQUENCE</scope>
    <source>
        <strain evidence="1">CCMP 769</strain>
    </source>
</reference>
<dbReference type="AlphaFoldDB" id="A0A7S3E839"/>
<protein>
    <submittedName>
        <fullName evidence="1">Uncharacterized protein</fullName>
    </submittedName>
</protein>